<dbReference type="AlphaFoldDB" id="A0A371IMB6"/>
<dbReference type="EMBL" id="MBEW02000005">
    <property type="protein sequence ID" value="RDY21624.1"/>
    <property type="molecule type" value="Genomic_DNA"/>
</dbReference>
<keyword evidence="1" id="KW-0812">Transmembrane</keyword>
<name>A0A371IMB6_9FIRM</name>
<gene>
    <name evidence="2" type="ORF">BBG48_003325</name>
</gene>
<protein>
    <submittedName>
        <fullName evidence="2">ABC transporter permease</fullName>
    </submittedName>
</protein>
<feature type="transmembrane region" description="Helical" evidence="1">
    <location>
        <begin position="18"/>
        <end position="38"/>
    </location>
</feature>
<feature type="transmembrane region" description="Helical" evidence="1">
    <location>
        <begin position="58"/>
        <end position="80"/>
    </location>
</feature>
<dbReference type="InterPro" id="IPR008875">
    <property type="entry name" value="TraX"/>
</dbReference>
<feature type="transmembrane region" description="Helical" evidence="1">
    <location>
        <begin position="118"/>
        <end position="140"/>
    </location>
</feature>
<evidence type="ECO:0000256" key="1">
    <source>
        <dbReference type="SAM" id="Phobius"/>
    </source>
</evidence>
<reference evidence="2 3" key="1">
    <citation type="journal article" date="2016" name="Genome Announc.">
        <title>Draft Genome Sequence of Criibacterium bergeronii gen. nov., sp. nov., Strain CCRI-22567T, Isolated from a Vaginal Sample from a Woman with Bacterial Vaginosis.</title>
        <authorList>
            <person name="Maheux A.F."/>
            <person name="Berube E."/>
            <person name="Boudreau D.K."/>
            <person name="Raymond F."/>
            <person name="Corbeil J."/>
            <person name="Roy P.H."/>
            <person name="Boissinot M."/>
            <person name="Omar R.F."/>
        </authorList>
    </citation>
    <scope>NUCLEOTIDE SEQUENCE [LARGE SCALE GENOMIC DNA]</scope>
    <source>
        <strain evidence="2 3">CCRI-22567</strain>
    </source>
</reference>
<comment type="caution">
    <text evidence="2">The sequence shown here is derived from an EMBL/GenBank/DDBJ whole genome shotgun (WGS) entry which is preliminary data.</text>
</comment>
<dbReference type="STRING" id="1871336.BBG48_05890"/>
<dbReference type="Pfam" id="PF05857">
    <property type="entry name" value="TraX"/>
    <property type="match status" value="1"/>
</dbReference>
<sequence>MEEVGFETKAKKFGIDSFTLKIIAVVSMVIDHYAAILYPMSYGGSFAKMPPSSMQIYMLLRMVGRIAFPIFAYLIAEGFIKTKNAKNYAKRLFIFALISTPAYNIAFGQTFIYTKKFLISFIFGNVMWTFFFSIIMLYIIKKIEEKGLNVVVKIILIIATFTIFYFIGNFTMCDRKGLGILTVGAFYLFRKNKPLQFVAGAIPLYYQNIVSCIAFIPLAFYNGKRGKDYRYFFYTFYPAHLFIFALIRFAQYGVGTFIK</sequence>
<accession>A0A371IMB6</accession>
<evidence type="ECO:0000313" key="2">
    <source>
        <dbReference type="EMBL" id="RDY21624.1"/>
    </source>
</evidence>
<feature type="transmembrane region" description="Helical" evidence="1">
    <location>
        <begin position="197"/>
        <end position="219"/>
    </location>
</feature>
<dbReference type="RefSeq" id="WP_068911911.1">
    <property type="nucleotide sequence ID" value="NZ_MBEW02000005.1"/>
</dbReference>
<dbReference type="Proteomes" id="UP000093352">
    <property type="component" value="Unassembled WGS sequence"/>
</dbReference>
<organism evidence="2 3">
    <name type="scientific">Criibacterium bergeronii</name>
    <dbReference type="NCBI Taxonomy" id="1871336"/>
    <lineage>
        <taxon>Bacteria</taxon>
        <taxon>Bacillati</taxon>
        <taxon>Bacillota</taxon>
        <taxon>Clostridia</taxon>
        <taxon>Peptostreptococcales</taxon>
        <taxon>Filifactoraceae</taxon>
        <taxon>Criibacterium</taxon>
    </lineage>
</organism>
<keyword evidence="1" id="KW-0472">Membrane</keyword>
<keyword evidence="3" id="KW-1185">Reference proteome</keyword>
<proteinExistence type="predicted"/>
<evidence type="ECO:0000313" key="3">
    <source>
        <dbReference type="Proteomes" id="UP000093352"/>
    </source>
</evidence>
<feature type="transmembrane region" description="Helical" evidence="1">
    <location>
        <begin position="92"/>
        <end position="112"/>
    </location>
</feature>
<keyword evidence="1" id="KW-1133">Transmembrane helix</keyword>
<feature type="transmembrane region" description="Helical" evidence="1">
    <location>
        <begin position="147"/>
        <end position="167"/>
    </location>
</feature>
<feature type="transmembrane region" description="Helical" evidence="1">
    <location>
        <begin position="231"/>
        <end position="250"/>
    </location>
</feature>